<gene>
    <name evidence="2" type="ORF">GGD71_002472</name>
</gene>
<dbReference type="Gene3D" id="3.40.50.1820">
    <property type="entry name" value="alpha/beta hydrolase"/>
    <property type="match status" value="1"/>
</dbReference>
<dbReference type="SUPFAM" id="SSF53474">
    <property type="entry name" value="alpha/beta-Hydrolases"/>
    <property type="match status" value="1"/>
</dbReference>
<name>A0A840FL70_9BURK</name>
<accession>A0A840FL70</accession>
<dbReference type="EMBL" id="JACIFZ010000002">
    <property type="protein sequence ID" value="MBB4221712.1"/>
    <property type="molecule type" value="Genomic_DNA"/>
</dbReference>
<feature type="region of interest" description="Disordered" evidence="1">
    <location>
        <begin position="294"/>
        <end position="317"/>
    </location>
</feature>
<organism evidence="2 3">
    <name type="scientific">Variovorax guangxiensis</name>
    <dbReference type="NCBI Taxonomy" id="1775474"/>
    <lineage>
        <taxon>Bacteria</taxon>
        <taxon>Pseudomonadati</taxon>
        <taxon>Pseudomonadota</taxon>
        <taxon>Betaproteobacteria</taxon>
        <taxon>Burkholderiales</taxon>
        <taxon>Comamonadaceae</taxon>
        <taxon>Variovorax</taxon>
    </lineage>
</organism>
<proteinExistence type="predicted"/>
<dbReference type="RefSeq" id="WP_184637971.1">
    <property type="nucleotide sequence ID" value="NZ_JACIFZ010000002.1"/>
</dbReference>
<dbReference type="AlphaFoldDB" id="A0A840FL70"/>
<protein>
    <recommendedName>
        <fullName evidence="4">Alpha/beta fold hydrolase</fullName>
    </recommendedName>
</protein>
<reference evidence="2 3" key="1">
    <citation type="submission" date="2020-08" db="EMBL/GenBank/DDBJ databases">
        <title>Genomic Encyclopedia of Type Strains, Phase IV (KMG-V): Genome sequencing to study the core and pangenomes of soil and plant-associated prokaryotes.</title>
        <authorList>
            <person name="Whitman W."/>
        </authorList>
    </citation>
    <scope>NUCLEOTIDE SEQUENCE [LARGE SCALE GENOMIC DNA]</scope>
    <source>
        <strain evidence="2 3">34/80</strain>
    </source>
</reference>
<comment type="caution">
    <text evidence="2">The sequence shown here is derived from an EMBL/GenBank/DDBJ whole genome shotgun (WGS) entry which is preliminary data.</text>
</comment>
<evidence type="ECO:0000313" key="2">
    <source>
        <dbReference type="EMBL" id="MBB4221712.1"/>
    </source>
</evidence>
<evidence type="ECO:0000313" key="3">
    <source>
        <dbReference type="Proteomes" id="UP000524450"/>
    </source>
</evidence>
<dbReference type="InterPro" id="IPR029058">
    <property type="entry name" value="AB_hydrolase_fold"/>
</dbReference>
<evidence type="ECO:0000256" key="1">
    <source>
        <dbReference type="SAM" id="MobiDB-lite"/>
    </source>
</evidence>
<evidence type="ECO:0008006" key="4">
    <source>
        <dbReference type="Google" id="ProtNLM"/>
    </source>
</evidence>
<sequence>MNDPTTTLPGAIAQAPLQFGPGDALMGMLTLPARPARGGTACLMFNMGANHRVGPRRINVKLAHLLAARGVGSLRFDLGGIGDSDALATSPDLHVRAVHSLKAAMDAAQRTLGVNQFVIVGMCSGVEHAMSAALADRRVVGLSLFDGFAFPELRARLERNLRRALAAPAHPSFPGKARRWLQRHFLRSHSTTPLPGFFAERRAPEANAIWFGAALQRLAERNVAMQLLYSGSLHVCDRGRDQLGAFARKPFAQGLQYEFLGEVDHTVCTARGQQLFLRSVGDWVAERCLAGGTERRSQGSSRAPASPEPAMTTWAAL</sequence>
<dbReference type="Proteomes" id="UP000524450">
    <property type="component" value="Unassembled WGS sequence"/>
</dbReference>